<keyword evidence="3" id="KW-1185">Reference proteome</keyword>
<evidence type="ECO:0000313" key="2">
    <source>
        <dbReference type="EMBL" id="ONG44771.1"/>
    </source>
</evidence>
<name>A0A1V2GU68_9PROT</name>
<dbReference type="Pfam" id="PF13400">
    <property type="entry name" value="Tad"/>
    <property type="match status" value="1"/>
</dbReference>
<dbReference type="SUPFAM" id="SSF53300">
    <property type="entry name" value="vWA-like"/>
    <property type="match status" value="1"/>
</dbReference>
<reference evidence="2 3" key="1">
    <citation type="submission" date="2016-10" db="EMBL/GenBank/DDBJ databases">
        <title>Draft Genome sequence of Roseomonas sp. strain M3.</title>
        <authorList>
            <person name="Subhash Y."/>
            <person name="Lee S."/>
        </authorList>
    </citation>
    <scope>NUCLEOTIDE SEQUENCE [LARGE SCALE GENOMIC DNA]</scope>
    <source>
        <strain evidence="2 3">M3</strain>
    </source>
</reference>
<dbReference type="InterPro" id="IPR036465">
    <property type="entry name" value="vWFA_dom_sf"/>
</dbReference>
<gene>
    <name evidence="2" type="ORF">BKE38_27340</name>
</gene>
<dbReference type="InterPro" id="IPR028087">
    <property type="entry name" value="Tad_N"/>
</dbReference>
<dbReference type="AlphaFoldDB" id="A0A1V2GU68"/>
<feature type="domain" description="Putative Flp pilus-assembly TadG-like N-terminal" evidence="1">
    <location>
        <begin position="2"/>
        <end position="44"/>
    </location>
</feature>
<comment type="caution">
    <text evidence="2">The sequence shown here is derived from an EMBL/GenBank/DDBJ whole genome shotgun (WGS) entry which is preliminary data.</text>
</comment>
<proteinExistence type="predicted"/>
<accession>A0A1V2GU68</accession>
<evidence type="ECO:0000313" key="3">
    <source>
        <dbReference type="Proteomes" id="UP000188879"/>
    </source>
</evidence>
<organism evidence="2 3">
    <name type="scientific">Teichococcus deserti</name>
    <dbReference type="NCBI Taxonomy" id="1817963"/>
    <lineage>
        <taxon>Bacteria</taxon>
        <taxon>Pseudomonadati</taxon>
        <taxon>Pseudomonadota</taxon>
        <taxon>Alphaproteobacteria</taxon>
        <taxon>Acetobacterales</taxon>
        <taxon>Roseomonadaceae</taxon>
        <taxon>Roseomonas</taxon>
    </lineage>
</organism>
<dbReference type="Proteomes" id="UP000188879">
    <property type="component" value="Unassembled WGS sequence"/>
</dbReference>
<evidence type="ECO:0000259" key="1">
    <source>
        <dbReference type="Pfam" id="PF13400"/>
    </source>
</evidence>
<sequence length="490" mass="52180">MVVALSLLPLIAACGLALDLARGWLAQSRLATSVDAAALAGGRAFSLPAAEREAAAMILFWANFSRQDINSATTRIGFMGATARLPVVDIPAVNTLRVTAEASMPTVFMRIFGEPTMALKATATVTAQTDGMELAMALDVTGSMYPTGIAALRLAAADLVNILYGDKETIPGLWVSIVPWSATINMGPTRASWLGAGLLHAADYLPTTWAGCVEARRNGQDATDAPPSVAPFTPYLWASTLNKYRSGTTVVAGDNDWSATRVTETNLSLQNAAVGPNLGCPINTVLPLTAEKSTLLARIGALQVAFRGGTISNLGLQSAWFTISPRWRGLWGNASLPRDYNVVGTRKVVVLMTDGQNNWYDYPSGAPGIAATTYDNQTVDADYTAYGRMAENRLGIVTPTTGTISARINAAIALNKTAISDKMQSMCTLLKAQGITVYTITFNLSDVTTQNLYRNCASTTTGYFNSPNQTALRQAFTQIGNELVTLRLTR</sequence>
<dbReference type="Gene3D" id="3.40.50.410">
    <property type="entry name" value="von Willebrand factor, type A domain"/>
    <property type="match status" value="1"/>
</dbReference>
<dbReference type="EMBL" id="MLCO01000387">
    <property type="protein sequence ID" value="ONG44771.1"/>
    <property type="molecule type" value="Genomic_DNA"/>
</dbReference>
<protein>
    <recommendedName>
        <fullName evidence="1">Putative Flp pilus-assembly TadG-like N-terminal domain-containing protein</fullName>
    </recommendedName>
</protein>